<dbReference type="Gene3D" id="3.30.70.270">
    <property type="match status" value="1"/>
</dbReference>
<name>A0A7R8H7A5_LEPSM</name>
<dbReference type="AlphaFoldDB" id="A0A7R8H7A5"/>
<evidence type="ECO:0000313" key="3">
    <source>
        <dbReference type="Proteomes" id="UP000675881"/>
    </source>
</evidence>
<proteinExistence type="predicted"/>
<organism evidence="2 3">
    <name type="scientific">Lepeophtheirus salmonis</name>
    <name type="common">Salmon louse</name>
    <name type="synonym">Caligus salmonis</name>
    <dbReference type="NCBI Taxonomy" id="72036"/>
    <lineage>
        <taxon>Eukaryota</taxon>
        <taxon>Metazoa</taxon>
        <taxon>Ecdysozoa</taxon>
        <taxon>Arthropoda</taxon>
        <taxon>Crustacea</taxon>
        <taxon>Multicrustacea</taxon>
        <taxon>Hexanauplia</taxon>
        <taxon>Copepoda</taxon>
        <taxon>Siphonostomatoida</taxon>
        <taxon>Caligidae</taxon>
        <taxon>Lepeophtheirus</taxon>
    </lineage>
</organism>
<sequence>MRSVLQELLASSVRILPLRRKFFFGKEILKLVLLNNLKEYSLLSRVSLIAYIDDIMILTTEKEHHTHVNQFLEALKDNDLAYNFEKSEFCKSSIEACYTQYFVLVLPVSGALLKPNLKETLI</sequence>
<dbReference type="GO" id="GO:0071897">
    <property type="term" value="P:DNA biosynthetic process"/>
    <property type="evidence" value="ECO:0007669"/>
    <property type="project" value="UniProtKB-ARBA"/>
</dbReference>
<evidence type="ECO:0000259" key="1">
    <source>
        <dbReference type="Pfam" id="PF00078"/>
    </source>
</evidence>
<evidence type="ECO:0000313" key="2">
    <source>
        <dbReference type="EMBL" id="CAF2916986.1"/>
    </source>
</evidence>
<dbReference type="InterPro" id="IPR000477">
    <property type="entry name" value="RT_dom"/>
</dbReference>
<dbReference type="Proteomes" id="UP000675881">
    <property type="component" value="Chromosome 4"/>
</dbReference>
<dbReference type="EMBL" id="HG994583">
    <property type="protein sequence ID" value="CAF2916986.1"/>
    <property type="molecule type" value="Genomic_DNA"/>
</dbReference>
<accession>A0A7R8H7A5</accession>
<gene>
    <name evidence="2" type="ORF">LSAA_8416</name>
</gene>
<dbReference type="InterPro" id="IPR043502">
    <property type="entry name" value="DNA/RNA_pol_sf"/>
</dbReference>
<dbReference type="SUPFAM" id="SSF56672">
    <property type="entry name" value="DNA/RNA polymerases"/>
    <property type="match status" value="1"/>
</dbReference>
<dbReference type="Pfam" id="PF00078">
    <property type="entry name" value="RVT_1"/>
    <property type="match status" value="1"/>
</dbReference>
<protein>
    <submittedName>
        <fullName evidence="2">(salmon louse) hypothetical protein</fullName>
    </submittedName>
</protein>
<dbReference type="InterPro" id="IPR043128">
    <property type="entry name" value="Rev_trsase/Diguanyl_cyclase"/>
</dbReference>
<reference evidence="2" key="1">
    <citation type="submission" date="2021-02" db="EMBL/GenBank/DDBJ databases">
        <authorList>
            <person name="Bekaert M."/>
        </authorList>
    </citation>
    <scope>NUCLEOTIDE SEQUENCE</scope>
    <source>
        <strain evidence="2">IoA-00</strain>
    </source>
</reference>
<feature type="domain" description="Reverse transcriptase" evidence="1">
    <location>
        <begin position="35"/>
        <end position="94"/>
    </location>
</feature>
<keyword evidence="3" id="KW-1185">Reference proteome</keyword>